<dbReference type="OrthoDB" id="3355480at2759"/>
<dbReference type="PANTHER" id="PTHR28037">
    <property type="entry name" value="ALCOHOL O-ACETYLTRANSFERASE 1-RELATED"/>
    <property type="match status" value="1"/>
</dbReference>
<dbReference type="InterPro" id="IPR023213">
    <property type="entry name" value="CAT-like_dom_sf"/>
</dbReference>
<comment type="caution">
    <text evidence="2">The sequence shown here is derived from an EMBL/GenBank/DDBJ whole genome shotgun (WGS) entry which is preliminary data.</text>
</comment>
<proteinExistence type="predicted"/>
<organism evidence="2 3">
    <name type="scientific">Trametes pubescens</name>
    <name type="common">White-rot fungus</name>
    <dbReference type="NCBI Taxonomy" id="154538"/>
    <lineage>
        <taxon>Eukaryota</taxon>
        <taxon>Fungi</taxon>
        <taxon>Dikarya</taxon>
        <taxon>Basidiomycota</taxon>
        <taxon>Agaricomycotina</taxon>
        <taxon>Agaricomycetes</taxon>
        <taxon>Polyporales</taxon>
        <taxon>Polyporaceae</taxon>
        <taxon>Trametes</taxon>
    </lineage>
</organism>
<keyword evidence="3" id="KW-1185">Reference proteome</keyword>
<evidence type="ECO:0000313" key="2">
    <source>
        <dbReference type="EMBL" id="OJT05139.1"/>
    </source>
</evidence>
<name>A0A1M2VC14_TRAPU</name>
<sequence>MIDISSLPTLPQAAADSGEDVPVHFRLDDASPEAETGSAIGPLHRYRYERKMGDSELAYYLPSRQTGVNDMYLHLGFRAPERIVRRSRVCTVWAILRVRHPMLCARVEMNDLGDVGFIYDAPASPEDAYRDADVHLECRTQSKEELIDAHLNGSRTLSNSRLSYLIISEPPSAQAQLPTPPRTPSPTNRIIEDSFTSGGENGTEYRREYKFLLCTTHFVGDGMALHQFGDDFFALLAGGRPDNELECVLREEWHTRWRVPPGTLSQQRLVGGQTFPRQTHSERHSIITTVTFTTERTQTILRNCKAHGVSISAALFAICNLAWARMGVGGDKTAPTLMYSALNLRPYFSPECARPAPWDSYWYLALGYFHVVLPSFLSSDPALLERTFWLRARQAKEQSIRAARSPLAASRTHEMARERADRAREQGVWVASCSSTRHRSDANSPPKTSVLPQRAKVSSAAFIDLSMLGNLDGIYKHAGFPDAELHTLTTGSRQRHGAMLLLAYTFKDRLRIILGYDSNGFEGDVVNRFSPQAGPPSIFQIGLLNVGKLSEG</sequence>
<feature type="region of interest" description="Disordered" evidence="1">
    <location>
        <begin position="172"/>
        <end position="198"/>
    </location>
</feature>
<dbReference type="Proteomes" id="UP000184267">
    <property type="component" value="Unassembled WGS sequence"/>
</dbReference>
<dbReference type="OMA" id="LCARVEM"/>
<gene>
    <name evidence="2" type="ORF">TRAPUB_4065</name>
</gene>
<accession>A0A1M2VC14</accession>
<evidence type="ECO:0000313" key="3">
    <source>
        <dbReference type="Proteomes" id="UP000184267"/>
    </source>
</evidence>
<dbReference type="PANTHER" id="PTHR28037:SF1">
    <property type="entry name" value="ALCOHOL O-ACETYLTRANSFERASE 1-RELATED"/>
    <property type="match status" value="1"/>
</dbReference>
<dbReference type="EMBL" id="MNAD01001484">
    <property type="protein sequence ID" value="OJT05139.1"/>
    <property type="molecule type" value="Genomic_DNA"/>
</dbReference>
<reference evidence="2 3" key="1">
    <citation type="submission" date="2016-10" db="EMBL/GenBank/DDBJ databases">
        <title>Genome sequence of the basidiomycete white-rot fungus Trametes pubescens.</title>
        <authorList>
            <person name="Makela M.R."/>
            <person name="Granchi Z."/>
            <person name="Peng M."/>
            <person name="De Vries R.P."/>
            <person name="Grigoriev I."/>
            <person name="Riley R."/>
            <person name="Hilden K."/>
        </authorList>
    </citation>
    <scope>NUCLEOTIDE SEQUENCE [LARGE SCALE GENOMIC DNA]</scope>
    <source>
        <strain evidence="2 3">FBCC735</strain>
    </source>
</reference>
<evidence type="ECO:0000256" key="1">
    <source>
        <dbReference type="SAM" id="MobiDB-lite"/>
    </source>
</evidence>
<dbReference type="Gene3D" id="3.30.559.10">
    <property type="entry name" value="Chloramphenicol acetyltransferase-like domain"/>
    <property type="match status" value="1"/>
</dbReference>
<dbReference type="STRING" id="154538.A0A1M2VC14"/>
<dbReference type="Gene3D" id="3.30.559.30">
    <property type="entry name" value="Nonribosomal peptide synthetase, condensation domain"/>
    <property type="match status" value="1"/>
</dbReference>
<dbReference type="AlphaFoldDB" id="A0A1M2VC14"/>
<dbReference type="InterPro" id="IPR052058">
    <property type="entry name" value="Alcohol_O-acetyltransferase"/>
</dbReference>
<protein>
    <submittedName>
        <fullName evidence="2">Uncharacterized protein</fullName>
    </submittedName>
</protein>